<gene>
    <name evidence="22 23" type="primary">LOC116300104</name>
</gene>
<keyword evidence="9" id="KW-1015">Disulfide bond</keyword>
<accession>A0A6P8IBM5</accession>
<keyword evidence="6 20" id="KW-0812">Transmembrane</keyword>
<evidence type="ECO:0000256" key="10">
    <source>
        <dbReference type="ARBA" id="ARBA00051323"/>
    </source>
</evidence>
<evidence type="ECO:0000313" key="22">
    <source>
        <dbReference type="RefSeq" id="XP_031564735.1"/>
    </source>
</evidence>
<comment type="catalytic activity">
    <reaction evidence="13">
        <text>L-cysteine(out) + L-arginine(in) = L-cysteine(in) + L-arginine(out)</text>
        <dbReference type="Rhea" id="RHEA:71071"/>
        <dbReference type="ChEBI" id="CHEBI:32682"/>
        <dbReference type="ChEBI" id="CHEBI:35235"/>
    </reaction>
    <physiologicalReaction direction="left-to-right" evidence="13">
        <dbReference type="Rhea" id="RHEA:71072"/>
    </physiologicalReaction>
</comment>
<feature type="transmembrane region" description="Helical" evidence="20">
    <location>
        <begin position="431"/>
        <end position="450"/>
    </location>
</feature>
<evidence type="ECO:0000256" key="4">
    <source>
        <dbReference type="ARBA" id="ARBA00022475"/>
    </source>
</evidence>
<keyword evidence="4" id="KW-1003">Cell membrane</keyword>
<evidence type="ECO:0000256" key="17">
    <source>
        <dbReference type="ARBA" id="ARBA00083296"/>
    </source>
</evidence>
<feature type="transmembrane region" description="Helical" evidence="20">
    <location>
        <begin position="82"/>
        <end position="104"/>
    </location>
</feature>
<organism evidence="21 23">
    <name type="scientific">Actinia tenebrosa</name>
    <name type="common">Australian red waratah sea anemone</name>
    <dbReference type="NCBI Taxonomy" id="6105"/>
    <lineage>
        <taxon>Eukaryota</taxon>
        <taxon>Metazoa</taxon>
        <taxon>Cnidaria</taxon>
        <taxon>Anthozoa</taxon>
        <taxon>Hexacorallia</taxon>
        <taxon>Actiniaria</taxon>
        <taxon>Actiniidae</taxon>
        <taxon>Actinia</taxon>
    </lineage>
</organism>
<evidence type="ECO:0000256" key="8">
    <source>
        <dbReference type="ARBA" id="ARBA00023136"/>
    </source>
</evidence>
<evidence type="ECO:0000256" key="19">
    <source>
        <dbReference type="SAM" id="MobiDB-lite"/>
    </source>
</evidence>
<comment type="catalytic activity">
    <reaction evidence="10">
        <text>L-lysine(out) + L-arginine(in) = L-lysine(in) + L-arginine(out)</text>
        <dbReference type="Rhea" id="RHEA:70827"/>
        <dbReference type="ChEBI" id="CHEBI:32551"/>
        <dbReference type="ChEBI" id="CHEBI:32682"/>
    </reaction>
    <physiologicalReaction direction="left-to-right" evidence="10">
        <dbReference type="Rhea" id="RHEA:70828"/>
    </physiologicalReaction>
</comment>
<evidence type="ECO:0000313" key="21">
    <source>
        <dbReference type="Proteomes" id="UP000515163"/>
    </source>
</evidence>
<evidence type="ECO:0000256" key="9">
    <source>
        <dbReference type="ARBA" id="ARBA00023157"/>
    </source>
</evidence>
<keyword evidence="8 20" id="KW-0472">Membrane</keyword>
<comment type="catalytic activity">
    <reaction evidence="12">
        <text>L-histidine(out) + L-arginine(in) = L-histidine(in) + L-arginine(out)</text>
        <dbReference type="Rhea" id="RHEA:71063"/>
        <dbReference type="ChEBI" id="CHEBI:32682"/>
        <dbReference type="ChEBI" id="CHEBI:57595"/>
    </reaction>
    <physiologicalReaction direction="left-to-right" evidence="12">
        <dbReference type="Rhea" id="RHEA:71064"/>
    </physiologicalReaction>
</comment>
<evidence type="ECO:0000256" key="5">
    <source>
        <dbReference type="ARBA" id="ARBA00022553"/>
    </source>
</evidence>
<evidence type="ECO:0000256" key="12">
    <source>
        <dbReference type="ARBA" id="ARBA00051835"/>
    </source>
</evidence>
<comment type="catalytic activity">
    <reaction evidence="11">
        <text>L-cystine(out) + L-arginine(in) = L-cystine(in) + L-arginine(out)</text>
        <dbReference type="Rhea" id="RHEA:71075"/>
        <dbReference type="ChEBI" id="CHEBI:32682"/>
        <dbReference type="ChEBI" id="CHEBI:35491"/>
    </reaction>
    <physiologicalReaction direction="left-to-right" evidence="11">
        <dbReference type="Rhea" id="RHEA:71076"/>
    </physiologicalReaction>
</comment>
<keyword evidence="21" id="KW-1185">Reference proteome</keyword>
<dbReference type="Pfam" id="PF13520">
    <property type="entry name" value="AA_permease_2"/>
    <property type="match status" value="1"/>
</dbReference>
<dbReference type="RefSeq" id="XP_031564736.1">
    <property type="nucleotide sequence ID" value="XM_031708876.1"/>
</dbReference>
<evidence type="ECO:0000256" key="11">
    <source>
        <dbReference type="ARBA" id="ARBA00051814"/>
    </source>
</evidence>
<dbReference type="KEGG" id="aten:116300104"/>
<keyword evidence="3" id="KW-0813">Transport</keyword>
<dbReference type="GO" id="GO:0015179">
    <property type="term" value="F:L-amino acid transmembrane transporter activity"/>
    <property type="evidence" value="ECO:0007669"/>
    <property type="project" value="TreeGrafter"/>
</dbReference>
<keyword evidence="7 20" id="KW-1133">Transmembrane helix</keyword>
<comment type="catalytic activity">
    <reaction evidence="18">
        <text>L-phenylalanine(out) + L-arginine(in) = L-phenylalanine(in) + L-arginine(out)</text>
        <dbReference type="Rhea" id="RHEA:71067"/>
        <dbReference type="ChEBI" id="CHEBI:32682"/>
        <dbReference type="ChEBI" id="CHEBI:58095"/>
    </reaction>
    <physiologicalReaction direction="left-to-right" evidence="18">
        <dbReference type="Rhea" id="RHEA:71068"/>
    </physiologicalReaction>
</comment>
<dbReference type="FunFam" id="1.20.1740.10:FF:000015">
    <property type="entry name" value="B(0,+)-type amino acid transporter 1"/>
    <property type="match status" value="1"/>
</dbReference>
<evidence type="ECO:0000256" key="13">
    <source>
        <dbReference type="ARBA" id="ARBA00052179"/>
    </source>
</evidence>
<evidence type="ECO:0000313" key="23">
    <source>
        <dbReference type="RefSeq" id="XP_031564736.1"/>
    </source>
</evidence>
<feature type="transmembrane region" description="Helical" evidence="20">
    <location>
        <begin position="116"/>
        <end position="133"/>
    </location>
</feature>
<comment type="similarity">
    <text evidence="2">Belongs to the amino acid-polyamine-organocation (APC) superfamily.</text>
</comment>
<evidence type="ECO:0000256" key="16">
    <source>
        <dbReference type="ARBA" id="ARBA00079910"/>
    </source>
</evidence>
<comment type="catalytic activity">
    <reaction evidence="14">
        <text>L-leucine(out) + L-arginine(in) = L-leucine(in) + L-arginine(out)</text>
        <dbReference type="Rhea" id="RHEA:71059"/>
        <dbReference type="ChEBI" id="CHEBI:32682"/>
        <dbReference type="ChEBI" id="CHEBI:57427"/>
    </reaction>
    <physiologicalReaction direction="left-to-right" evidence="14">
        <dbReference type="Rhea" id="RHEA:71060"/>
    </physiologicalReaction>
</comment>
<evidence type="ECO:0000256" key="18">
    <source>
        <dbReference type="ARBA" id="ARBA00093193"/>
    </source>
</evidence>
<dbReference type="GeneID" id="116300104"/>
<keyword evidence="5" id="KW-0597">Phosphoprotein</keyword>
<evidence type="ECO:0000256" key="3">
    <source>
        <dbReference type="ARBA" id="ARBA00022448"/>
    </source>
</evidence>
<evidence type="ECO:0000256" key="6">
    <source>
        <dbReference type="ARBA" id="ARBA00022692"/>
    </source>
</evidence>
<dbReference type="PANTHER" id="PTHR11785">
    <property type="entry name" value="AMINO ACID TRANSPORTER"/>
    <property type="match status" value="1"/>
</dbReference>
<dbReference type="Proteomes" id="UP000515163">
    <property type="component" value="Unplaced"/>
</dbReference>
<feature type="transmembrane region" description="Helical" evidence="20">
    <location>
        <begin position="47"/>
        <end position="70"/>
    </location>
</feature>
<evidence type="ECO:0000256" key="2">
    <source>
        <dbReference type="ARBA" id="ARBA00009523"/>
    </source>
</evidence>
<feature type="transmembrane region" description="Helical" evidence="20">
    <location>
        <begin position="462"/>
        <end position="480"/>
    </location>
</feature>
<evidence type="ECO:0000256" key="14">
    <source>
        <dbReference type="ARBA" id="ARBA00052732"/>
    </source>
</evidence>
<dbReference type="GO" id="GO:0016324">
    <property type="term" value="C:apical plasma membrane"/>
    <property type="evidence" value="ECO:0007669"/>
    <property type="project" value="UniProtKB-SubCell"/>
</dbReference>
<sequence length="515" mass="56263">MTSGSSKQQNAGPPNTMTTTNLTSKSVPQSDSQATVPTTQLMSLKRVLGIPGASSMVAGIMIGSGIFISARWVLVYSGSVGLAFFVWLLCAVVSFIGGLCWVELGLTFPKCGGEYILIKHTLGSVPAFALIWLKTLITTPCSKAIGQLTFAHYVLGPFFPGCTDREDLVPLLKIIAVWSICTLCLLNCLSANWATRVQIVFTAGKFLALMLLIGTGFYSLAQGHTSSFKDSFKDTTTQIGMVGLAFQSGLWAYEGWDSLNDVTEEVNNPKRNMPWSVLGSVVLVTCCYFLVNVGYLAVLTPQELKESPATAVSVVQRVYGFQVAWIVPALVACSIFGSANGSSFSSARVMLSAAREGHLPAVLAMIHTNKRTPIPALLLSTITACLFLIPKTSTVQSLMKVFSAAAWLTHTLTVIGLLWTRYKKPDLPRPFKLPIFIPVLFLFISLYLTITPFVDAPVETSIPLVFIFLGIPMYHFFIYFKATPRCIVICFEWISFKTQQILNVNYPSISMEINE</sequence>
<protein>
    <recommendedName>
        <fullName evidence="15">b(0,+)-type amino acid transporter 1</fullName>
    </recommendedName>
    <alternativeName>
        <fullName evidence="16">Glycoprotein-associated amino acid transporter b0,+AT1</fullName>
    </alternativeName>
    <alternativeName>
        <fullName evidence="17">Solute carrier family 7 member 9</fullName>
    </alternativeName>
</protein>
<name>A0A6P8IBM5_ACTTE</name>
<evidence type="ECO:0000256" key="15">
    <source>
        <dbReference type="ARBA" id="ARBA00074336"/>
    </source>
</evidence>
<dbReference type="InterPro" id="IPR050598">
    <property type="entry name" value="AminoAcid_Transporter"/>
</dbReference>
<reference evidence="22 23" key="1">
    <citation type="submission" date="2025-04" db="UniProtKB">
        <authorList>
            <consortium name="RefSeq"/>
        </authorList>
    </citation>
    <scope>IDENTIFICATION</scope>
    <source>
        <tissue evidence="22 23">Tentacle</tissue>
    </source>
</reference>
<evidence type="ECO:0000256" key="7">
    <source>
        <dbReference type="ARBA" id="ARBA00022989"/>
    </source>
</evidence>
<feature type="transmembrane region" description="Helical" evidence="20">
    <location>
        <begin position="199"/>
        <end position="221"/>
    </location>
</feature>
<dbReference type="InterPro" id="IPR002293">
    <property type="entry name" value="AA/rel_permease1"/>
</dbReference>
<comment type="subcellular location">
    <subcellularLocation>
        <location evidence="1">Apical cell membrane</location>
        <topology evidence="1">Multi-pass membrane protein</topology>
    </subcellularLocation>
</comment>
<dbReference type="AlphaFoldDB" id="A0A6P8IBM5"/>
<evidence type="ECO:0000256" key="20">
    <source>
        <dbReference type="SAM" id="Phobius"/>
    </source>
</evidence>
<feature type="transmembrane region" description="Helical" evidence="20">
    <location>
        <begin position="372"/>
        <end position="389"/>
    </location>
</feature>
<dbReference type="PIRSF" id="PIRSF006060">
    <property type="entry name" value="AA_transporter"/>
    <property type="match status" value="1"/>
</dbReference>
<dbReference type="OrthoDB" id="6019542at2759"/>
<dbReference type="RefSeq" id="XP_031564735.1">
    <property type="nucleotide sequence ID" value="XM_031708875.1"/>
</dbReference>
<evidence type="ECO:0000256" key="1">
    <source>
        <dbReference type="ARBA" id="ARBA00004424"/>
    </source>
</evidence>
<feature type="transmembrane region" description="Helical" evidence="20">
    <location>
        <begin position="174"/>
        <end position="193"/>
    </location>
</feature>
<feature type="region of interest" description="Disordered" evidence="19">
    <location>
        <begin position="1"/>
        <end position="36"/>
    </location>
</feature>
<feature type="transmembrane region" description="Helical" evidence="20">
    <location>
        <begin position="401"/>
        <end position="419"/>
    </location>
</feature>
<feature type="transmembrane region" description="Helical" evidence="20">
    <location>
        <begin position="318"/>
        <end position="339"/>
    </location>
</feature>
<dbReference type="PANTHER" id="PTHR11785:SF512">
    <property type="entry name" value="SOBREMESA, ISOFORM B"/>
    <property type="match status" value="1"/>
</dbReference>
<proteinExistence type="inferred from homology"/>
<feature type="transmembrane region" description="Helical" evidence="20">
    <location>
        <begin position="277"/>
        <end position="298"/>
    </location>
</feature>
<dbReference type="Gene3D" id="1.20.1740.10">
    <property type="entry name" value="Amino acid/polyamine transporter I"/>
    <property type="match status" value="1"/>
</dbReference>